<evidence type="ECO:0000313" key="2">
    <source>
        <dbReference type="Proteomes" id="UP001310594"/>
    </source>
</evidence>
<name>A0AAN7WEQ8_9PEZI</name>
<comment type="caution">
    <text evidence="1">The sequence shown here is derived from an EMBL/GenBank/DDBJ whole genome shotgun (WGS) entry which is preliminary data.</text>
</comment>
<proteinExistence type="predicted"/>
<dbReference type="EMBL" id="JAVRQU010000001">
    <property type="protein sequence ID" value="KAK5707952.1"/>
    <property type="molecule type" value="Genomic_DNA"/>
</dbReference>
<sequence length="162" mass="17791">MAPNLQTEAEGFAKSYATLFSSPACSTSDGVAGIAEDVGRRYRPGVTIFTNGKITRFESQQEAARLIEQEMRSNITSGMGTHLELIAIEKIEVYSPGLALCWLRWAFHPQAGSEFGGKSWEFTNIYGYRGATNDAEAGFEFVIRDNEINAFAEATGRSFLAE</sequence>
<accession>A0AAN7WEQ8</accession>
<organism evidence="1 2">
    <name type="scientific">Elasticomyces elasticus</name>
    <dbReference type="NCBI Taxonomy" id="574655"/>
    <lineage>
        <taxon>Eukaryota</taxon>
        <taxon>Fungi</taxon>
        <taxon>Dikarya</taxon>
        <taxon>Ascomycota</taxon>
        <taxon>Pezizomycotina</taxon>
        <taxon>Dothideomycetes</taxon>
        <taxon>Dothideomycetidae</taxon>
        <taxon>Mycosphaerellales</taxon>
        <taxon>Teratosphaeriaceae</taxon>
        <taxon>Elasticomyces</taxon>
    </lineage>
</organism>
<gene>
    <name evidence="1" type="ORF">LTR97_000491</name>
</gene>
<evidence type="ECO:0000313" key="1">
    <source>
        <dbReference type="EMBL" id="KAK5707952.1"/>
    </source>
</evidence>
<protein>
    <submittedName>
        <fullName evidence="1">Uncharacterized protein</fullName>
    </submittedName>
</protein>
<reference evidence="1" key="1">
    <citation type="submission" date="2023-08" db="EMBL/GenBank/DDBJ databases">
        <title>Black Yeasts Isolated from many extreme environments.</title>
        <authorList>
            <person name="Coleine C."/>
            <person name="Stajich J.E."/>
            <person name="Selbmann L."/>
        </authorList>
    </citation>
    <scope>NUCLEOTIDE SEQUENCE</scope>
    <source>
        <strain evidence="1">CCFEE 5810</strain>
    </source>
</reference>
<dbReference type="Proteomes" id="UP001310594">
    <property type="component" value="Unassembled WGS sequence"/>
</dbReference>
<dbReference type="AlphaFoldDB" id="A0AAN7WEQ8"/>